<dbReference type="Gene3D" id="2.40.40.10">
    <property type="entry name" value="RlpA-like domain"/>
    <property type="match status" value="1"/>
</dbReference>
<feature type="domain" description="RlpA-like protein double-psi beta-barrel" evidence="6">
    <location>
        <begin position="130"/>
        <end position="213"/>
    </location>
</feature>
<proteinExistence type="inferred from homology"/>
<dbReference type="NCBIfam" id="TIGR00413">
    <property type="entry name" value="rlpA"/>
    <property type="match status" value="1"/>
</dbReference>
<keyword evidence="2 3" id="KW-0961">Cell wall biogenesis/degradation</keyword>
<dbReference type="InterPro" id="IPR012997">
    <property type="entry name" value="RplA"/>
</dbReference>
<evidence type="ECO:0000256" key="1">
    <source>
        <dbReference type="ARBA" id="ARBA00023239"/>
    </source>
</evidence>
<comment type="function">
    <text evidence="3">Lytic transglycosylase with a strong preference for naked glycan strands that lack stem peptides.</text>
</comment>
<reference evidence="8" key="1">
    <citation type="journal article" date="2019" name="Int. J. Syst. Evol. Microbiol.">
        <title>The Global Catalogue of Microorganisms (GCM) 10K type strain sequencing project: providing services to taxonomists for standard genome sequencing and annotation.</title>
        <authorList>
            <consortium name="The Broad Institute Genomics Platform"/>
            <consortium name="The Broad Institute Genome Sequencing Center for Infectious Disease"/>
            <person name="Wu L."/>
            <person name="Ma J."/>
        </authorList>
    </citation>
    <scope>NUCLEOTIDE SEQUENCE [LARGE SCALE GENOMIC DNA]</scope>
    <source>
        <strain evidence="8">JCM 31202</strain>
    </source>
</reference>
<dbReference type="CDD" id="cd22268">
    <property type="entry name" value="DPBB_RlpA-like"/>
    <property type="match status" value="1"/>
</dbReference>
<feature type="chain" id="PRO_5044906364" description="Probable endolytic peptidoglycan transglycosylase RlpA" evidence="3">
    <location>
        <begin position="24"/>
        <end position="219"/>
    </location>
</feature>
<feature type="compositionally biased region" description="Basic and acidic residues" evidence="5">
    <location>
        <begin position="77"/>
        <end position="88"/>
    </location>
</feature>
<dbReference type="EMBL" id="JBHTJA010000009">
    <property type="protein sequence ID" value="MFD0900300.1"/>
    <property type="molecule type" value="Genomic_DNA"/>
</dbReference>
<evidence type="ECO:0000313" key="8">
    <source>
        <dbReference type="Proteomes" id="UP001596972"/>
    </source>
</evidence>
<evidence type="ECO:0000256" key="2">
    <source>
        <dbReference type="ARBA" id="ARBA00023316"/>
    </source>
</evidence>
<dbReference type="InterPro" id="IPR009009">
    <property type="entry name" value="RlpA-like_DPBB"/>
</dbReference>
<keyword evidence="1 3" id="KW-0456">Lyase</keyword>
<protein>
    <recommendedName>
        <fullName evidence="3">Probable endolytic peptidoglycan transglycosylase RlpA</fullName>
        <ecNumber evidence="3">4.2.2.-</ecNumber>
    </recommendedName>
</protein>
<dbReference type="EC" id="4.2.2.-" evidence="3"/>
<feature type="region of interest" description="Disordered" evidence="5">
    <location>
        <begin position="35"/>
        <end position="126"/>
    </location>
</feature>
<dbReference type="InterPro" id="IPR034718">
    <property type="entry name" value="RlpA"/>
</dbReference>
<name>A0ABW3ELA6_9ACTN</name>
<evidence type="ECO:0000259" key="6">
    <source>
        <dbReference type="Pfam" id="PF03330"/>
    </source>
</evidence>
<dbReference type="PANTHER" id="PTHR34183:SF8">
    <property type="entry name" value="ENDOLYTIC PEPTIDOGLYCAN TRANSGLYCOSYLASE RLPA-RELATED"/>
    <property type="match status" value="1"/>
</dbReference>
<sequence precursor="true">MRIRTLLIISGAAVAVLTAGAFAFVKTGAAAGAAQAAHGLPQAEPSASSEPSASPAPSAPPGEQSPGASPSPSAEPTEPRPDEPKRDDEPDSVAARIAPPKPKKTEKSRPDGSGGSGGSGEKVLDSGSCKASFYSEGQMTASGERFDPSELTAAHKTLPFGSKVRVTNKSNGESVVVRINDRGPYAGGRCLDLSRAAMKKIGGTSAGVVSVRYEVLSRG</sequence>
<evidence type="ECO:0000256" key="3">
    <source>
        <dbReference type="HAMAP-Rule" id="MF_02071"/>
    </source>
</evidence>
<comment type="similarity">
    <text evidence="3 4">Belongs to the RlpA family.</text>
</comment>
<dbReference type="InterPro" id="IPR036908">
    <property type="entry name" value="RlpA-like_sf"/>
</dbReference>
<dbReference type="HAMAP" id="MF_02071">
    <property type="entry name" value="RlpA"/>
    <property type="match status" value="1"/>
</dbReference>
<dbReference type="Proteomes" id="UP001596972">
    <property type="component" value="Unassembled WGS sequence"/>
</dbReference>
<feature type="compositionally biased region" description="Low complexity" evidence="5">
    <location>
        <begin position="35"/>
        <end position="76"/>
    </location>
</feature>
<evidence type="ECO:0000256" key="5">
    <source>
        <dbReference type="SAM" id="MobiDB-lite"/>
    </source>
</evidence>
<accession>A0ABW3ELA6</accession>
<organism evidence="7 8">
    <name type="scientific">Actinomadura sediminis</name>
    <dbReference type="NCBI Taxonomy" id="1038904"/>
    <lineage>
        <taxon>Bacteria</taxon>
        <taxon>Bacillati</taxon>
        <taxon>Actinomycetota</taxon>
        <taxon>Actinomycetes</taxon>
        <taxon>Streptosporangiales</taxon>
        <taxon>Thermomonosporaceae</taxon>
        <taxon>Actinomadura</taxon>
    </lineage>
</organism>
<dbReference type="PANTHER" id="PTHR34183">
    <property type="entry name" value="ENDOLYTIC PEPTIDOGLYCAN TRANSGLYCOSYLASE RLPA"/>
    <property type="match status" value="1"/>
</dbReference>
<evidence type="ECO:0000313" key="7">
    <source>
        <dbReference type="EMBL" id="MFD0900300.1"/>
    </source>
</evidence>
<feature type="signal peptide" evidence="3">
    <location>
        <begin position="1"/>
        <end position="23"/>
    </location>
</feature>
<dbReference type="Pfam" id="PF03330">
    <property type="entry name" value="DPBB_1"/>
    <property type="match status" value="1"/>
</dbReference>
<keyword evidence="3" id="KW-0732">Signal</keyword>
<keyword evidence="8" id="KW-1185">Reference proteome</keyword>
<dbReference type="RefSeq" id="WP_378297260.1">
    <property type="nucleotide sequence ID" value="NZ_JBHTJA010000009.1"/>
</dbReference>
<evidence type="ECO:0000256" key="4">
    <source>
        <dbReference type="RuleBase" id="RU003495"/>
    </source>
</evidence>
<gene>
    <name evidence="3" type="primary">rlpA</name>
    <name evidence="7" type="ORF">ACFQ11_07850</name>
</gene>
<dbReference type="SUPFAM" id="SSF50685">
    <property type="entry name" value="Barwin-like endoglucanases"/>
    <property type="match status" value="1"/>
</dbReference>
<comment type="caution">
    <text evidence="7">The sequence shown here is derived from an EMBL/GenBank/DDBJ whole genome shotgun (WGS) entry which is preliminary data.</text>
</comment>